<dbReference type="AlphaFoldDB" id="A0AAV5SXM7"/>
<proteinExistence type="predicted"/>
<gene>
    <name evidence="1" type="ORF">PENTCL1PPCAC_9707</name>
</gene>
<dbReference type="Proteomes" id="UP001432027">
    <property type="component" value="Unassembled WGS sequence"/>
</dbReference>
<keyword evidence="2" id="KW-1185">Reference proteome</keyword>
<feature type="non-terminal residue" evidence="1">
    <location>
        <position position="128"/>
    </location>
</feature>
<evidence type="ECO:0000313" key="2">
    <source>
        <dbReference type="Proteomes" id="UP001432027"/>
    </source>
</evidence>
<comment type="caution">
    <text evidence="1">The sequence shown here is derived from an EMBL/GenBank/DDBJ whole genome shotgun (WGS) entry which is preliminary data.</text>
</comment>
<name>A0AAV5SXM7_9BILA</name>
<feature type="non-terminal residue" evidence="1">
    <location>
        <position position="1"/>
    </location>
</feature>
<accession>A0AAV5SXM7</accession>
<organism evidence="1 2">
    <name type="scientific">Pristionchus entomophagus</name>
    <dbReference type="NCBI Taxonomy" id="358040"/>
    <lineage>
        <taxon>Eukaryota</taxon>
        <taxon>Metazoa</taxon>
        <taxon>Ecdysozoa</taxon>
        <taxon>Nematoda</taxon>
        <taxon>Chromadorea</taxon>
        <taxon>Rhabditida</taxon>
        <taxon>Rhabditina</taxon>
        <taxon>Diplogasteromorpha</taxon>
        <taxon>Diplogasteroidea</taxon>
        <taxon>Neodiplogasteridae</taxon>
        <taxon>Pristionchus</taxon>
    </lineage>
</organism>
<sequence length="128" mass="13985">FPEMMSKIVEDLISDVHACTGKERSNALNSLYESMPISQQPLATLLLNPPRQSSGAPKISIQHIFNCVDSKGSDSFVAAHLLVRLLDPPLPKIMISGLMLAGRTVENTKRLLAAVLHSNQAAPKRRMV</sequence>
<evidence type="ECO:0000313" key="1">
    <source>
        <dbReference type="EMBL" id="GMS87532.1"/>
    </source>
</evidence>
<reference evidence="1" key="1">
    <citation type="submission" date="2023-10" db="EMBL/GenBank/DDBJ databases">
        <title>Genome assembly of Pristionchus species.</title>
        <authorList>
            <person name="Yoshida K."/>
            <person name="Sommer R.J."/>
        </authorList>
    </citation>
    <scope>NUCLEOTIDE SEQUENCE</scope>
    <source>
        <strain evidence="1">RS0144</strain>
    </source>
</reference>
<dbReference type="EMBL" id="BTSX01000003">
    <property type="protein sequence ID" value="GMS87532.1"/>
    <property type="molecule type" value="Genomic_DNA"/>
</dbReference>
<protein>
    <submittedName>
        <fullName evidence="1">Uncharacterized protein</fullName>
    </submittedName>
</protein>